<reference evidence="3" key="1">
    <citation type="journal article" date="2015" name="Nature">
        <title>Complex archaea that bridge the gap between prokaryotes and eukaryotes.</title>
        <authorList>
            <person name="Spang A."/>
            <person name="Saw J.H."/>
            <person name="Jorgensen S.L."/>
            <person name="Zaremba-Niedzwiedzka K."/>
            <person name="Martijn J."/>
            <person name="Lind A.E."/>
            <person name="van Eijk R."/>
            <person name="Schleper C."/>
            <person name="Guy L."/>
            <person name="Ettema T.J."/>
        </authorList>
    </citation>
    <scope>NUCLEOTIDE SEQUENCE</scope>
</reference>
<organism evidence="3">
    <name type="scientific">marine sediment metagenome</name>
    <dbReference type="NCBI Taxonomy" id="412755"/>
    <lineage>
        <taxon>unclassified sequences</taxon>
        <taxon>metagenomes</taxon>
        <taxon>ecological metagenomes</taxon>
    </lineage>
</organism>
<name>A0A0F8ZC38_9ZZZZ</name>
<proteinExistence type="predicted"/>
<dbReference type="GO" id="GO:0003700">
    <property type="term" value="F:DNA-binding transcription factor activity"/>
    <property type="evidence" value="ECO:0007669"/>
    <property type="project" value="InterPro"/>
</dbReference>
<feature type="region of interest" description="Disordered" evidence="1">
    <location>
        <begin position="49"/>
        <end position="85"/>
    </location>
</feature>
<sequence length="85" mass="9707">MQVADPDDPLAFSLIEQLKRELEARGETVKPRAKVADMLERLKELNEEAAEENLSEPYIAPTDYTPEARRARANKSAAKRRRGRK</sequence>
<protein>
    <recommendedName>
        <fullName evidence="2">BZIP domain-containing protein</fullName>
    </recommendedName>
</protein>
<comment type="caution">
    <text evidence="3">The sequence shown here is derived from an EMBL/GenBank/DDBJ whole genome shotgun (WGS) entry which is preliminary data.</text>
</comment>
<dbReference type="InterPro" id="IPR004827">
    <property type="entry name" value="bZIP"/>
</dbReference>
<feature type="domain" description="BZIP" evidence="2">
    <location>
        <begin position="69"/>
        <end position="84"/>
    </location>
</feature>
<feature type="compositionally biased region" description="Basic residues" evidence="1">
    <location>
        <begin position="71"/>
        <end position="85"/>
    </location>
</feature>
<dbReference type="PROSITE" id="PS00036">
    <property type="entry name" value="BZIP_BASIC"/>
    <property type="match status" value="1"/>
</dbReference>
<dbReference type="EMBL" id="LAZR01052213">
    <property type="protein sequence ID" value="KKK83455.1"/>
    <property type="molecule type" value="Genomic_DNA"/>
</dbReference>
<gene>
    <name evidence="3" type="ORF">LCGC14_2793200</name>
</gene>
<evidence type="ECO:0000313" key="3">
    <source>
        <dbReference type="EMBL" id="KKK83455.1"/>
    </source>
</evidence>
<dbReference type="AlphaFoldDB" id="A0A0F8ZC38"/>
<evidence type="ECO:0000256" key="1">
    <source>
        <dbReference type="SAM" id="MobiDB-lite"/>
    </source>
</evidence>
<evidence type="ECO:0000259" key="2">
    <source>
        <dbReference type="PROSITE" id="PS00036"/>
    </source>
</evidence>
<accession>A0A0F8ZC38</accession>